<feature type="transmembrane region" description="Helical" evidence="8">
    <location>
        <begin position="75"/>
        <end position="92"/>
    </location>
</feature>
<accession>A0ABV5WI88</accession>
<dbReference type="InterPro" id="IPR004761">
    <property type="entry name" value="Spore_GerAB"/>
</dbReference>
<evidence type="ECO:0000256" key="6">
    <source>
        <dbReference type="ARBA" id="ARBA00022989"/>
    </source>
</evidence>
<evidence type="ECO:0000313" key="10">
    <source>
        <dbReference type="Proteomes" id="UP001589609"/>
    </source>
</evidence>
<dbReference type="PANTHER" id="PTHR34975:SF2">
    <property type="entry name" value="SPORE GERMINATION PROTEIN A2"/>
    <property type="match status" value="1"/>
</dbReference>
<dbReference type="Proteomes" id="UP001589609">
    <property type="component" value="Unassembled WGS sequence"/>
</dbReference>
<feature type="transmembrane region" description="Helical" evidence="8">
    <location>
        <begin position="138"/>
        <end position="157"/>
    </location>
</feature>
<dbReference type="PANTHER" id="PTHR34975">
    <property type="entry name" value="SPORE GERMINATION PROTEIN A2"/>
    <property type="match status" value="1"/>
</dbReference>
<dbReference type="NCBIfam" id="TIGR00912">
    <property type="entry name" value="2A0309"/>
    <property type="match status" value="1"/>
</dbReference>
<evidence type="ECO:0000256" key="7">
    <source>
        <dbReference type="ARBA" id="ARBA00023136"/>
    </source>
</evidence>
<name>A0ABV5WI88_9BACI</name>
<keyword evidence="6 8" id="KW-1133">Transmembrane helix</keyword>
<evidence type="ECO:0000256" key="8">
    <source>
        <dbReference type="SAM" id="Phobius"/>
    </source>
</evidence>
<feature type="transmembrane region" description="Helical" evidence="8">
    <location>
        <begin position="258"/>
        <end position="278"/>
    </location>
</feature>
<dbReference type="RefSeq" id="WP_379950604.1">
    <property type="nucleotide sequence ID" value="NZ_JBHMAF010000120.1"/>
</dbReference>
<evidence type="ECO:0000313" key="9">
    <source>
        <dbReference type="EMBL" id="MFB9760284.1"/>
    </source>
</evidence>
<feature type="transmembrane region" description="Helical" evidence="8">
    <location>
        <begin position="99"/>
        <end position="118"/>
    </location>
</feature>
<reference evidence="9 10" key="1">
    <citation type="submission" date="2024-09" db="EMBL/GenBank/DDBJ databases">
        <authorList>
            <person name="Sun Q."/>
            <person name="Mori K."/>
        </authorList>
    </citation>
    <scope>NUCLEOTIDE SEQUENCE [LARGE SCALE GENOMIC DNA]</scope>
    <source>
        <strain evidence="9 10">JCM 11201</strain>
    </source>
</reference>
<protein>
    <submittedName>
        <fullName evidence="9">Endospore germination permease</fullName>
    </submittedName>
</protein>
<evidence type="ECO:0000256" key="4">
    <source>
        <dbReference type="ARBA" id="ARBA00022544"/>
    </source>
</evidence>
<feature type="transmembrane region" description="Helical" evidence="8">
    <location>
        <begin position="290"/>
        <end position="309"/>
    </location>
</feature>
<keyword evidence="4" id="KW-0309">Germination</keyword>
<comment type="similarity">
    <text evidence="2">Belongs to the amino acid-polyamine-organocation (APC) superfamily. Spore germination protein (SGP) (TC 2.A.3.9) family.</text>
</comment>
<feature type="transmembrane region" description="Helical" evidence="8">
    <location>
        <begin position="221"/>
        <end position="246"/>
    </location>
</feature>
<keyword evidence="7 8" id="KW-0472">Membrane</keyword>
<evidence type="ECO:0000256" key="5">
    <source>
        <dbReference type="ARBA" id="ARBA00022692"/>
    </source>
</evidence>
<evidence type="ECO:0000256" key="1">
    <source>
        <dbReference type="ARBA" id="ARBA00004141"/>
    </source>
</evidence>
<comment type="subcellular location">
    <subcellularLocation>
        <location evidence="1">Membrane</location>
        <topology evidence="1">Multi-pass membrane protein</topology>
    </subcellularLocation>
</comment>
<comment type="caution">
    <text evidence="9">The sequence shown here is derived from an EMBL/GenBank/DDBJ whole genome shotgun (WGS) entry which is preliminary data.</text>
</comment>
<dbReference type="EMBL" id="JBHMAF010000120">
    <property type="protein sequence ID" value="MFB9760284.1"/>
    <property type="molecule type" value="Genomic_DNA"/>
</dbReference>
<keyword evidence="10" id="KW-1185">Reference proteome</keyword>
<sequence>MKLYVTSVMYSFDQLHQLYPNKTLIQYSDQILGRFIGKIISLIYLFYLIKSIGLISRQYGEFIAGVSLLHTPRVMIIGSMIFVSAIAVRLGIEVIARAAQIFVPLIVVGWIVMIVLLIPDMEINSMFPMMENGITPIIKGSIHFDWFLHFSLLTFLLPMISDQKNTVKLGFISVIAIMLTFTAIDLTTLFILGEITDSQTYPVMSAAQYIEVGDFLEHLEAIIMAIWVAGAFIKISFYYYIFVLGTIRWLELSDYRPIVFPLNILFVSFSFWLGPTMVHISQSLNTSNLLFNYVARLGLPLLLLMLAYIRKSLKQYKQ</sequence>
<dbReference type="Pfam" id="PF03845">
    <property type="entry name" value="Spore_permease"/>
    <property type="match status" value="1"/>
</dbReference>
<gene>
    <name evidence="9" type="ORF">ACFFMS_18145</name>
</gene>
<keyword evidence="3" id="KW-0813">Transport</keyword>
<proteinExistence type="inferred from homology"/>
<feature type="transmembrane region" description="Helical" evidence="8">
    <location>
        <begin position="169"/>
        <end position="192"/>
    </location>
</feature>
<feature type="transmembrane region" description="Helical" evidence="8">
    <location>
        <begin position="35"/>
        <end position="55"/>
    </location>
</feature>
<organism evidence="9 10">
    <name type="scientific">Ectobacillus funiculus</name>
    <dbReference type="NCBI Taxonomy" id="137993"/>
    <lineage>
        <taxon>Bacteria</taxon>
        <taxon>Bacillati</taxon>
        <taxon>Bacillota</taxon>
        <taxon>Bacilli</taxon>
        <taxon>Bacillales</taxon>
        <taxon>Bacillaceae</taxon>
        <taxon>Ectobacillus</taxon>
    </lineage>
</organism>
<evidence type="ECO:0000256" key="2">
    <source>
        <dbReference type="ARBA" id="ARBA00007998"/>
    </source>
</evidence>
<keyword evidence="5 8" id="KW-0812">Transmembrane</keyword>
<evidence type="ECO:0000256" key="3">
    <source>
        <dbReference type="ARBA" id="ARBA00022448"/>
    </source>
</evidence>